<dbReference type="AlphaFoldDB" id="A0A1E5KSK7"/>
<reference evidence="2 3" key="1">
    <citation type="submission" date="2016-09" db="EMBL/GenBank/DDBJ databases">
        <authorList>
            <person name="Capua I."/>
            <person name="De Benedictis P."/>
            <person name="Joannis T."/>
            <person name="Lombin L.H."/>
            <person name="Cattoli G."/>
        </authorList>
    </citation>
    <scope>NUCLEOTIDE SEQUENCE [LARGE SCALE GENOMIC DNA]</scope>
    <source>
        <strain evidence="2 3">LMG 25899</strain>
    </source>
</reference>
<evidence type="ECO:0008006" key="4">
    <source>
        <dbReference type="Google" id="ProtNLM"/>
    </source>
</evidence>
<dbReference type="EMBL" id="MIEK01000081">
    <property type="protein sequence ID" value="OEH80758.1"/>
    <property type="molecule type" value="Genomic_DNA"/>
</dbReference>
<proteinExistence type="predicted"/>
<dbReference type="OrthoDB" id="2183039at2"/>
<comment type="caution">
    <text evidence="2">The sequence shown here is derived from an EMBL/GenBank/DDBJ whole genome shotgun (WGS) entry which is preliminary data.</text>
</comment>
<accession>A0A1E5KSK7</accession>
<gene>
    <name evidence="2" type="ORF">BCR26_07065</name>
</gene>
<dbReference type="RefSeq" id="WP_069700276.1">
    <property type="nucleotide sequence ID" value="NZ_JAGGMA010000001.1"/>
</dbReference>
<dbReference type="STRING" id="762845.BCR26_07065"/>
<evidence type="ECO:0000313" key="3">
    <source>
        <dbReference type="Proteomes" id="UP000095256"/>
    </source>
</evidence>
<sequence>MRRKNIVLSVFVFCFLLMISACGQVNRYKKFSKDDQNLSWSGKRKRSFGDSDYSNLKNEKEALALLQDKYQLVLPEYYEATKKMLGKELTSDTVKEGTAKYSLFTRNKELKFHTIYPYYKGEELQAFSEVIITYAYLIDKEQAYVKSQVVTVKISQINGKLPNDNLNELIKAVGTNMKLTDKQITSGLAGYDLKIKESKTPITDDYLPIVSNSSGLYKDQELLKEIAAVYDQSGNFRELYAEVSDQID</sequence>
<feature type="signal peptide" evidence="1">
    <location>
        <begin position="1"/>
        <end position="23"/>
    </location>
</feature>
<keyword evidence="3" id="KW-1185">Reference proteome</keyword>
<dbReference type="PROSITE" id="PS51257">
    <property type="entry name" value="PROKAR_LIPOPROTEIN"/>
    <property type="match status" value="1"/>
</dbReference>
<feature type="chain" id="PRO_5009180425" description="DUF5105 domain-containing protein" evidence="1">
    <location>
        <begin position="24"/>
        <end position="248"/>
    </location>
</feature>
<name>A0A1E5KSK7_9ENTE</name>
<dbReference type="Proteomes" id="UP000095256">
    <property type="component" value="Unassembled WGS sequence"/>
</dbReference>
<evidence type="ECO:0000313" key="2">
    <source>
        <dbReference type="EMBL" id="OEH80758.1"/>
    </source>
</evidence>
<keyword evidence="1" id="KW-0732">Signal</keyword>
<protein>
    <recommendedName>
        <fullName evidence="4">DUF5105 domain-containing protein</fullName>
    </recommendedName>
</protein>
<evidence type="ECO:0000256" key="1">
    <source>
        <dbReference type="SAM" id="SignalP"/>
    </source>
</evidence>
<organism evidence="2 3">
    <name type="scientific">Enterococcus rivorum</name>
    <dbReference type="NCBI Taxonomy" id="762845"/>
    <lineage>
        <taxon>Bacteria</taxon>
        <taxon>Bacillati</taxon>
        <taxon>Bacillota</taxon>
        <taxon>Bacilli</taxon>
        <taxon>Lactobacillales</taxon>
        <taxon>Enterococcaceae</taxon>
        <taxon>Enterococcus</taxon>
    </lineage>
</organism>